<accession>A0ABM8YKQ6</accession>
<keyword evidence="1" id="KW-0812">Transmembrane</keyword>
<keyword evidence="1" id="KW-1133">Transmembrane helix</keyword>
<organism evidence="2 3">
    <name type="scientific">Sutcliffiella rhizosphaerae</name>
    <dbReference type="NCBI Taxonomy" id="2880967"/>
    <lineage>
        <taxon>Bacteria</taxon>
        <taxon>Bacillati</taxon>
        <taxon>Bacillota</taxon>
        <taxon>Bacilli</taxon>
        <taxon>Bacillales</taxon>
        <taxon>Bacillaceae</taxon>
        <taxon>Sutcliffiella</taxon>
    </lineage>
</organism>
<sequence length="51" mass="5353">MVKIQETIEGIPINNTSNNSGAQSDNTLGSIHAYSIISLLIGTVLVLLDAL</sequence>
<comment type="caution">
    <text evidence="2">The sequence shown here is derived from an EMBL/GenBank/DDBJ whole genome shotgun (WGS) entry which is preliminary data.</text>
</comment>
<name>A0ABM8YKQ6_9BACI</name>
<gene>
    <name evidence="2" type="ORF">BACCIP111883_01298</name>
</gene>
<evidence type="ECO:0000313" key="3">
    <source>
        <dbReference type="Proteomes" id="UP000789833"/>
    </source>
</evidence>
<keyword evidence="1" id="KW-0472">Membrane</keyword>
<feature type="transmembrane region" description="Helical" evidence="1">
    <location>
        <begin position="31"/>
        <end position="48"/>
    </location>
</feature>
<evidence type="ECO:0000313" key="2">
    <source>
        <dbReference type="EMBL" id="CAG9620529.1"/>
    </source>
</evidence>
<reference evidence="2 3" key="1">
    <citation type="submission" date="2021-10" db="EMBL/GenBank/DDBJ databases">
        <authorList>
            <person name="Criscuolo A."/>
        </authorList>
    </citation>
    <scope>NUCLEOTIDE SEQUENCE [LARGE SCALE GENOMIC DNA]</scope>
    <source>
        <strain evidence="3">CIP 111883</strain>
    </source>
</reference>
<dbReference type="Proteomes" id="UP000789833">
    <property type="component" value="Unassembled WGS sequence"/>
</dbReference>
<keyword evidence="3" id="KW-1185">Reference proteome</keyword>
<proteinExistence type="predicted"/>
<protein>
    <submittedName>
        <fullName evidence="2">Uncharacterized protein</fullName>
    </submittedName>
</protein>
<evidence type="ECO:0000256" key="1">
    <source>
        <dbReference type="SAM" id="Phobius"/>
    </source>
</evidence>
<dbReference type="EMBL" id="CAKJTJ010000005">
    <property type="protein sequence ID" value="CAG9620529.1"/>
    <property type="molecule type" value="Genomic_DNA"/>
</dbReference>